<evidence type="ECO:0000313" key="2">
    <source>
        <dbReference type="EMBL" id="ORZ14388.1"/>
    </source>
</evidence>
<sequence>MVEIYLILFFILGTIGSIGSRGGWVEEMTCIYIYIYILGIVCISSIEQHYLYQ</sequence>
<organism evidence="2 3">
    <name type="scientific">Lobosporangium transversale</name>
    <dbReference type="NCBI Taxonomy" id="64571"/>
    <lineage>
        <taxon>Eukaryota</taxon>
        <taxon>Fungi</taxon>
        <taxon>Fungi incertae sedis</taxon>
        <taxon>Mucoromycota</taxon>
        <taxon>Mortierellomycotina</taxon>
        <taxon>Mortierellomycetes</taxon>
        <taxon>Mortierellales</taxon>
        <taxon>Mortierellaceae</taxon>
        <taxon>Lobosporangium</taxon>
    </lineage>
</organism>
<keyword evidence="1" id="KW-0812">Transmembrane</keyword>
<dbReference type="Proteomes" id="UP000193648">
    <property type="component" value="Unassembled WGS sequence"/>
</dbReference>
<feature type="transmembrane region" description="Helical" evidence="1">
    <location>
        <begin position="6"/>
        <end position="24"/>
    </location>
</feature>
<accession>A0A1Y2GLK6</accession>
<name>A0A1Y2GLK6_9FUNG</name>
<reference evidence="2 3" key="1">
    <citation type="submission" date="2016-07" db="EMBL/GenBank/DDBJ databases">
        <title>Pervasive Adenine N6-methylation of Active Genes in Fungi.</title>
        <authorList>
            <consortium name="DOE Joint Genome Institute"/>
            <person name="Mondo S.J."/>
            <person name="Dannebaum R.O."/>
            <person name="Kuo R.C."/>
            <person name="Labutti K."/>
            <person name="Haridas S."/>
            <person name="Kuo A."/>
            <person name="Salamov A."/>
            <person name="Ahrendt S.R."/>
            <person name="Lipzen A."/>
            <person name="Sullivan W."/>
            <person name="Andreopoulos W.B."/>
            <person name="Clum A."/>
            <person name="Lindquist E."/>
            <person name="Daum C."/>
            <person name="Ramamoorthy G.K."/>
            <person name="Gryganskyi A."/>
            <person name="Culley D."/>
            <person name="Magnuson J.K."/>
            <person name="James T.Y."/>
            <person name="O'Malley M.A."/>
            <person name="Stajich J.E."/>
            <person name="Spatafora J.W."/>
            <person name="Visel A."/>
            <person name="Grigoriev I.V."/>
        </authorList>
    </citation>
    <scope>NUCLEOTIDE SEQUENCE [LARGE SCALE GENOMIC DNA]</scope>
    <source>
        <strain evidence="2 3">NRRL 3116</strain>
    </source>
</reference>
<protein>
    <submittedName>
        <fullName evidence="2">Uncharacterized protein</fullName>
    </submittedName>
</protein>
<gene>
    <name evidence="2" type="ORF">BCR41DRAFT_354790</name>
</gene>
<dbReference type="EMBL" id="MCFF01000021">
    <property type="protein sequence ID" value="ORZ14388.1"/>
    <property type="molecule type" value="Genomic_DNA"/>
</dbReference>
<keyword evidence="1" id="KW-1133">Transmembrane helix</keyword>
<feature type="transmembrane region" description="Helical" evidence="1">
    <location>
        <begin position="31"/>
        <end position="52"/>
    </location>
</feature>
<evidence type="ECO:0000313" key="3">
    <source>
        <dbReference type="Proteomes" id="UP000193648"/>
    </source>
</evidence>
<proteinExistence type="predicted"/>
<comment type="caution">
    <text evidence="2">The sequence shown here is derived from an EMBL/GenBank/DDBJ whole genome shotgun (WGS) entry which is preliminary data.</text>
</comment>
<evidence type="ECO:0000256" key="1">
    <source>
        <dbReference type="SAM" id="Phobius"/>
    </source>
</evidence>
<dbReference type="GeneID" id="33566237"/>
<dbReference type="AlphaFoldDB" id="A0A1Y2GLK6"/>
<keyword evidence="1" id="KW-0472">Membrane</keyword>
<keyword evidence="3" id="KW-1185">Reference proteome</keyword>
<dbReference type="InParanoid" id="A0A1Y2GLK6"/>
<dbReference type="RefSeq" id="XP_021880866.1">
    <property type="nucleotide sequence ID" value="XM_022024393.1"/>
</dbReference>